<organism evidence="1 2">
    <name type="scientific">Cetraspora pellucida</name>
    <dbReference type="NCBI Taxonomy" id="1433469"/>
    <lineage>
        <taxon>Eukaryota</taxon>
        <taxon>Fungi</taxon>
        <taxon>Fungi incertae sedis</taxon>
        <taxon>Mucoromycota</taxon>
        <taxon>Glomeromycotina</taxon>
        <taxon>Glomeromycetes</taxon>
        <taxon>Diversisporales</taxon>
        <taxon>Gigasporaceae</taxon>
        <taxon>Cetraspora</taxon>
    </lineage>
</organism>
<sequence>MPRRGIATEQTPKHIENTLARKAPAYKKFLKQEIEKLVDSTEQKDRTFIFSLKTLELADYYFTQLKQTQ</sequence>
<name>A0ACA9QU63_9GLOM</name>
<gene>
    <name evidence="1" type="ORF">SPELUC_LOCUS15146</name>
</gene>
<dbReference type="Proteomes" id="UP000789366">
    <property type="component" value="Unassembled WGS sequence"/>
</dbReference>
<proteinExistence type="predicted"/>
<protein>
    <submittedName>
        <fullName evidence="1">15747_t:CDS:1</fullName>
    </submittedName>
</protein>
<reference evidence="1" key="1">
    <citation type="submission" date="2021-06" db="EMBL/GenBank/DDBJ databases">
        <authorList>
            <person name="Kallberg Y."/>
            <person name="Tangrot J."/>
            <person name="Rosling A."/>
        </authorList>
    </citation>
    <scope>NUCLEOTIDE SEQUENCE</scope>
    <source>
        <strain evidence="1">28 12/20/2015</strain>
    </source>
</reference>
<evidence type="ECO:0000313" key="2">
    <source>
        <dbReference type="Proteomes" id="UP000789366"/>
    </source>
</evidence>
<evidence type="ECO:0000313" key="1">
    <source>
        <dbReference type="EMBL" id="CAG8761160.1"/>
    </source>
</evidence>
<feature type="non-terminal residue" evidence="1">
    <location>
        <position position="69"/>
    </location>
</feature>
<accession>A0ACA9QU63</accession>
<dbReference type="EMBL" id="CAJVPW010048380">
    <property type="protein sequence ID" value="CAG8761160.1"/>
    <property type="molecule type" value="Genomic_DNA"/>
</dbReference>
<keyword evidence="2" id="KW-1185">Reference proteome</keyword>
<comment type="caution">
    <text evidence="1">The sequence shown here is derived from an EMBL/GenBank/DDBJ whole genome shotgun (WGS) entry which is preliminary data.</text>
</comment>